<keyword evidence="7" id="KW-1185">Reference proteome</keyword>
<feature type="chain" id="PRO_5045769194" evidence="5">
    <location>
        <begin position="25"/>
        <end position="441"/>
    </location>
</feature>
<dbReference type="CDD" id="cd13585">
    <property type="entry name" value="PBP2_TMBP_like"/>
    <property type="match status" value="1"/>
</dbReference>
<evidence type="ECO:0000256" key="4">
    <source>
        <dbReference type="SAM" id="MobiDB-lite"/>
    </source>
</evidence>
<evidence type="ECO:0000256" key="2">
    <source>
        <dbReference type="ARBA" id="ARBA00022448"/>
    </source>
</evidence>
<name>A0ABV5VW44_9BACL</name>
<organism evidence="6 7">
    <name type="scientific">Paenibacillus hodogayensis</name>
    <dbReference type="NCBI Taxonomy" id="279208"/>
    <lineage>
        <taxon>Bacteria</taxon>
        <taxon>Bacillati</taxon>
        <taxon>Bacillota</taxon>
        <taxon>Bacilli</taxon>
        <taxon>Bacillales</taxon>
        <taxon>Paenibacillaceae</taxon>
        <taxon>Paenibacillus</taxon>
    </lineage>
</organism>
<dbReference type="Proteomes" id="UP001589619">
    <property type="component" value="Unassembled WGS sequence"/>
</dbReference>
<accession>A0ABV5VW44</accession>
<keyword evidence="2" id="KW-0813">Transport</keyword>
<feature type="region of interest" description="Disordered" evidence="4">
    <location>
        <begin position="371"/>
        <end position="400"/>
    </location>
</feature>
<sequence length="441" mass="48236">MKAWREKSVLALVPLIALSLSACGGNETSGKTGQEGKSAGTSAPKEVTLKIGLPGAYDITKKEIIDGFQAKYPHIKLKIDESPWSDFSQKITAQVAAGNPPDVWFQENAVILGYGKRGAAENLAPYIKRDLKQDDYNKGLFAAQTADGSVWGVPHGLNPATLVYNKKLFADNGIPAPTNNWTYQDMLDAAKKLTKDTNGDGKTDFYGFNVASSITVGWFPWSKIYGGGILDETKTKAIVTDPKTIQGLDKWVSVVKEGISPTEDILKAGGGEAQMFGSGKIAMLFSQYSNQLIYAKNYPDLDYDAAPMPKGMDGKRVVPLVTNSWVVYSRASQEVKDAAWQFLQYYLSDEAQETLAKSGNALPVKKSAEAKLDPTTRPQNKKAYADGVAEAGTTTDENPSWQEWRLAAQPIFTEIYQQRKTPEQGAKEIQEKIQAVLDKNK</sequence>
<dbReference type="SUPFAM" id="SSF53850">
    <property type="entry name" value="Periplasmic binding protein-like II"/>
    <property type="match status" value="1"/>
</dbReference>
<keyword evidence="3 5" id="KW-0732">Signal</keyword>
<dbReference type="Pfam" id="PF13416">
    <property type="entry name" value="SBP_bac_8"/>
    <property type="match status" value="1"/>
</dbReference>
<dbReference type="Gene3D" id="3.40.190.10">
    <property type="entry name" value="Periplasmic binding protein-like II"/>
    <property type="match status" value="1"/>
</dbReference>
<evidence type="ECO:0000256" key="3">
    <source>
        <dbReference type="ARBA" id="ARBA00022729"/>
    </source>
</evidence>
<evidence type="ECO:0000313" key="6">
    <source>
        <dbReference type="EMBL" id="MFB9752288.1"/>
    </source>
</evidence>
<evidence type="ECO:0000256" key="5">
    <source>
        <dbReference type="SAM" id="SignalP"/>
    </source>
</evidence>
<dbReference type="InterPro" id="IPR006059">
    <property type="entry name" value="SBP"/>
</dbReference>
<dbReference type="PROSITE" id="PS51257">
    <property type="entry name" value="PROKAR_LIPOPROTEIN"/>
    <property type="match status" value="1"/>
</dbReference>
<dbReference type="PANTHER" id="PTHR30061">
    <property type="entry name" value="MALTOSE-BINDING PERIPLASMIC PROTEIN"/>
    <property type="match status" value="1"/>
</dbReference>
<evidence type="ECO:0000256" key="1">
    <source>
        <dbReference type="ARBA" id="ARBA00008520"/>
    </source>
</evidence>
<feature type="signal peptide" evidence="5">
    <location>
        <begin position="1"/>
        <end position="24"/>
    </location>
</feature>
<protein>
    <submittedName>
        <fullName evidence="6">ABC transporter substrate-binding protein</fullName>
    </submittedName>
</protein>
<comment type="caution">
    <text evidence="6">The sequence shown here is derived from an EMBL/GenBank/DDBJ whole genome shotgun (WGS) entry which is preliminary data.</text>
</comment>
<dbReference type="PANTHER" id="PTHR30061:SF50">
    <property type="entry name" value="MALTOSE_MALTODEXTRIN-BINDING PERIPLASMIC PROTEIN"/>
    <property type="match status" value="1"/>
</dbReference>
<reference evidence="6 7" key="1">
    <citation type="submission" date="2024-09" db="EMBL/GenBank/DDBJ databases">
        <authorList>
            <person name="Sun Q."/>
            <person name="Mori K."/>
        </authorList>
    </citation>
    <scope>NUCLEOTIDE SEQUENCE [LARGE SCALE GENOMIC DNA]</scope>
    <source>
        <strain evidence="6 7">JCM 12520</strain>
    </source>
</reference>
<gene>
    <name evidence="6" type="ORF">ACFFNY_12040</name>
</gene>
<evidence type="ECO:0000313" key="7">
    <source>
        <dbReference type="Proteomes" id="UP001589619"/>
    </source>
</evidence>
<dbReference type="EMBL" id="JBHMAG010000009">
    <property type="protein sequence ID" value="MFB9752288.1"/>
    <property type="molecule type" value="Genomic_DNA"/>
</dbReference>
<dbReference type="RefSeq" id="WP_344911227.1">
    <property type="nucleotide sequence ID" value="NZ_BAAAYO010000010.1"/>
</dbReference>
<comment type="similarity">
    <text evidence="1">Belongs to the bacterial solute-binding protein 1 family.</text>
</comment>
<proteinExistence type="inferred from homology"/>